<sequence length="120" mass="13258">MLTSNNRRSRQRGLSFLGLVFMVALGVCVVAVGAQSLPVFLEYQAIVKATNKAAREGNSVAEVRANFERSAAIDDFTSVKGGDLEVTKINDRVVVGFEYSREIHLVGPAYLTYRFKKQTQ</sequence>
<dbReference type="Proteomes" id="UP000594778">
    <property type="component" value="Chromosome"/>
</dbReference>
<organism evidence="1 2">
    <name type="scientific">Delftia acidovorans</name>
    <name type="common">Pseudomonas acidovorans</name>
    <name type="synonym">Comamonas acidovorans</name>
    <dbReference type="NCBI Taxonomy" id="80866"/>
    <lineage>
        <taxon>Bacteria</taxon>
        <taxon>Pseudomonadati</taxon>
        <taxon>Pseudomonadota</taxon>
        <taxon>Betaproteobacteria</taxon>
        <taxon>Burkholderiales</taxon>
        <taxon>Comamonadaceae</taxon>
        <taxon>Delftia</taxon>
    </lineage>
</organism>
<gene>
    <name evidence="1" type="ORF">I6G66_27540</name>
</gene>
<protein>
    <submittedName>
        <fullName evidence="1">DUF4845 domain-containing protein</fullName>
    </submittedName>
</protein>
<accession>A0A7T2S365</accession>
<dbReference type="InterPro" id="IPR032314">
    <property type="entry name" value="DUF4845"/>
</dbReference>
<dbReference type="AlphaFoldDB" id="A0A7T2S365"/>
<dbReference type="RefSeq" id="WP_197955408.1">
    <property type="nucleotide sequence ID" value="NZ_CP065668.1"/>
</dbReference>
<proteinExistence type="predicted"/>
<evidence type="ECO:0000313" key="2">
    <source>
        <dbReference type="Proteomes" id="UP000594778"/>
    </source>
</evidence>
<name>A0A7T2S365_DELAC</name>
<reference evidence="1 2" key="1">
    <citation type="submission" date="2020-12" db="EMBL/GenBank/DDBJ databases">
        <title>FDA dAtabase for Regulatory Grade micrObial Sequences (FDA-ARGOS): Supporting development and validation of Infectious Disease Dx tests.</title>
        <authorList>
            <person name="Sproer C."/>
            <person name="Gronow S."/>
            <person name="Severitt S."/>
            <person name="Schroder I."/>
            <person name="Tallon L."/>
            <person name="Sadzewicz L."/>
            <person name="Zhao X."/>
            <person name="Boylan J."/>
            <person name="Ott S."/>
            <person name="Bowen H."/>
            <person name="Vavikolanu K."/>
            <person name="Mehta A."/>
            <person name="Aluvathingal J."/>
            <person name="Nadendla S."/>
            <person name="Lowell S."/>
            <person name="Myers T."/>
            <person name="Yan Y."/>
            <person name="Sichtig H."/>
        </authorList>
    </citation>
    <scope>NUCLEOTIDE SEQUENCE [LARGE SCALE GENOMIC DNA]</scope>
    <source>
        <strain evidence="1 2">FDAARGOS_909</strain>
    </source>
</reference>
<evidence type="ECO:0000313" key="1">
    <source>
        <dbReference type="EMBL" id="QPS07974.1"/>
    </source>
</evidence>
<dbReference type="EMBL" id="CP065668">
    <property type="protein sequence ID" value="QPS07974.1"/>
    <property type="molecule type" value="Genomic_DNA"/>
</dbReference>
<dbReference type="Pfam" id="PF16137">
    <property type="entry name" value="DUF4845"/>
    <property type="match status" value="1"/>
</dbReference>